<proteinExistence type="predicted"/>
<gene>
    <name evidence="2" type="ORF">LASUN_18760</name>
</gene>
<sequence>MTRKSPASHWPIKFWTGWFLFIMLLIVLSYEKGLLNVHATVLNTMSLETISTSIFTTLKILLVYLATSIIPIRWLYVIPTSFFISTFDLYFLQLIFNIFHGTLLITAVSAVLTITFIGIIYELSVINVQTVDNLKYQQFDHFISRWWHSLISTIKPKWKLLVILAISYVVVLSITKS</sequence>
<feature type="transmembrane region" description="Helical" evidence="1">
    <location>
        <begin position="158"/>
        <end position="175"/>
    </location>
</feature>
<evidence type="ECO:0000313" key="2">
    <source>
        <dbReference type="EMBL" id="OFA10267.1"/>
    </source>
</evidence>
<keyword evidence="1" id="KW-0812">Transmembrane</keyword>
<dbReference type="Proteomes" id="UP000177010">
    <property type="component" value="Unassembled WGS sequence"/>
</dbReference>
<accession>A0A1E7XAV9</accession>
<keyword evidence="1" id="KW-0472">Membrane</keyword>
<organism evidence="2 3">
    <name type="scientific">Lentilactobacillus sunkii</name>
    <dbReference type="NCBI Taxonomy" id="481719"/>
    <lineage>
        <taxon>Bacteria</taxon>
        <taxon>Bacillati</taxon>
        <taxon>Bacillota</taxon>
        <taxon>Bacilli</taxon>
        <taxon>Lactobacillales</taxon>
        <taxon>Lactobacillaceae</taxon>
        <taxon>Lentilactobacillus</taxon>
    </lineage>
</organism>
<evidence type="ECO:0000256" key="1">
    <source>
        <dbReference type="SAM" id="Phobius"/>
    </source>
</evidence>
<dbReference type="STRING" id="481719.LASUN_18760"/>
<keyword evidence="1" id="KW-1133">Transmembrane helix</keyword>
<reference evidence="2 3" key="1">
    <citation type="submission" date="2016-09" db="EMBL/GenBank/DDBJ databases">
        <title>Genome Sequence of Lactobacillus sunkii Strain CG01.</title>
        <authorList>
            <person name="Poehlein A."/>
            <person name="Gabris C."/>
            <person name="Bengelsdorf F.R."/>
            <person name="Duerre P."/>
            <person name="Daniel R."/>
        </authorList>
    </citation>
    <scope>NUCLEOTIDE SEQUENCE [LARGE SCALE GENOMIC DNA]</scope>
    <source>
        <strain evidence="2 3">CG_D</strain>
    </source>
</reference>
<name>A0A1E7XAV9_9LACO</name>
<dbReference type="RefSeq" id="WP_070368222.1">
    <property type="nucleotide sequence ID" value="NZ_JAZHVW010000005.1"/>
</dbReference>
<dbReference type="AlphaFoldDB" id="A0A1E7XAV9"/>
<dbReference type="EMBL" id="MIQE01000020">
    <property type="protein sequence ID" value="OFA10267.1"/>
    <property type="molecule type" value="Genomic_DNA"/>
</dbReference>
<feature type="transmembrane region" description="Helical" evidence="1">
    <location>
        <begin position="12"/>
        <end position="30"/>
    </location>
</feature>
<evidence type="ECO:0000313" key="3">
    <source>
        <dbReference type="Proteomes" id="UP000177010"/>
    </source>
</evidence>
<protein>
    <submittedName>
        <fullName evidence="2">Uncharacterized protein</fullName>
    </submittedName>
</protein>
<comment type="caution">
    <text evidence="2">The sequence shown here is derived from an EMBL/GenBank/DDBJ whole genome shotgun (WGS) entry which is preliminary data.</text>
</comment>
<feature type="transmembrane region" description="Helical" evidence="1">
    <location>
        <begin position="98"/>
        <end position="121"/>
    </location>
</feature>